<keyword evidence="4 8" id="KW-0238">DNA-binding</keyword>
<organism evidence="10 11">
    <name type="scientific">Nelumbo nucifera</name>
    <name type="common">Sacred lotus</name>
    <dbReference type="NCBI Taxonomy" id="4432"/>
    <lineage>
        <taxon>Eukaryota</taxon>
        <taxon>Viridiplantae</taxon>
        <taxon>Streptophyta</taxon>
        <taxon>Embryophyta</taxon>
        <taxon>Tracheophyta</taxon>
        <taxon>Spermatophyta</taxon>
        <taxon>Magnoliopsida</taxon>
        <taxon>Proteales</taxon>
        <taxon>Nelumbonaceae</taxon>
        <taxon>Nelumbo</taxon>
    </lineage>
</organism>
<proteinExistence type="inferred from homology"/>
<dbReference type="OMA" id="MGADDSC"/>
<dbReference type="PROSITE" id="PS50071">
    <property type="entry name" value="HOMEOBOX_2"/>
    <property type="match status" value="1"/>
</dbReference>
<evidence type="ECO:0000256" key="6">
    <source>
        <dbReference type="ARBA" id="ARBA00023163"/>
    </source>
</evidence>
<comment type="subcellular location">
    <subcellularLocation>
        <location evidence="1 8">Nucleus</location>
    </subcellularLocation>
</comment>
<dbReference type="AlphaFoldDB" id="A0A1U7Z8C9"/>
<evidence type="ECO:0000256" key="3">
    <source>
        <dbReference type="ARBA" id="ARBA00023015"/>
    </source>
</evidence>
<dbReference type="FunCoup" id="A0A1U7Z8C9">
    <property type="interactions" value="1177"/>
</dbReference>
<evidence type="ECO:0000256" key="5">
    <source>
        <dbReference type="ARBA" id="ARBA00023155"/>
    </source>
</evidence>
<dbReference type="GeneID" id="104587389"/>
<keyword evidence="7 8" id="KW-0539">Nucleus</keyword>
<feature type="region of interest" description="Disordered" evidence="9">
    <location>
        <begin position="202"/>
        <end position="252"/>
    </location>
</feature>
<dbReference type="InterPro" id="IPR009057">
    <property type="entry name" value="Homeodomain-like_sf"/>
</dbReference>
<dbReference type="SUPFAM" id="SSF46689">
    <property type="entry name" value="Homeodomain-like"/>
    <property type="match status" value="1"/>
</dbReference>
<sequence length="809" mass="86992">MGVATPQPAPLLFHLKNHLPILVSKTASASQDKPSCVNSMSQSFHQGIFGFSNGFDRSTTAQQAQHIAQQSRRDKLRVQGFEPPSPLVGIEAEESGGLPGYETGGMLSEMFNFQPDTPVAAELLENQIASNYRLPRPPPTVAASAANEWYGNRQGIVSGLGHWGDAKHPNNNNRDSHGIGAQQHQISSINADSAAAMQLFLMNPQPRSPSPPSPPPPPPSSSTPLHMLLPNPTTTSTSHLQGFHSSGSGAAPAAGVGLGSSAIHPAQFTWVPGSGGGDNTGKIGGIVESQGLSLSLASSLQHLEAAKAEELRMGDGGMFYYSSHGGGASSAGSYPWKNLGSHHQPLHLQGVGQNHQVHVGFGSSLAAVNVLRHSKYAKAAQELLEEFCSVGRGQFKNNRLGKHHGTSANPNHSNSAAGGGSPSSSKEQLPLSATDRIDYQRRKVKLMSMLDEVDRRYNHYCEQMQMVVNSFDSVMGFGAATPYTALAQKAMSRHFRCLKDAIAAQLKHICELLGEKEAGASGITKGETPRLRLLEQSLRQQRAFHQMGMMEQEAWRPQRGLPERSVNILRSWLFEHFLHPYPSDADKHLLARQTGLSRNQVSNWFINARVRLWKPMVEEMYQQEAKEEAEDRDKERSQQGQSSGSAQTPTPTTATAAAGAAAAAAIATTTSSPTATTAGKRSEINAIDNDPSLNAINRQCFSENQASQSTQTMATTITSHNDMSPLVPQRFPATHEPNTHHRLAVDDTRRYNGGIISADYGTTTANTKLGATLVRFGTTSGDVSLTLGLQHAGNLPEKSRFSVRDFGGC</sequence>
<comment type="similarity">
    <text evidence="2">Belongs to the TALE/BELL homeobox family.</text>
</comment>
<feature type="DNA-binding region" description="Homeobox" evidence="8">
    <location>
        <begin position="554"/>
        <end position="616"/>
    </location>
</feature>
<dbReference type="InterPro" id="IPR001356">
    <property type="entry name" value="HD"/>
</dbReference>
<evidence type="ECO:0000313" key="10">
    <source>
        <dbReference type="Proteomes" id="UP000189703"/>
    </source>
</evidence>
<dbReference type="InterPro" id="IPR008422">
    <property type="entry name" value="KN_HD"/>
</dbReference>
<evidence type="ECO:0000256" key="1">
    <source>
        <dbReference type="ARBA" id="ARBA00004123"/>
    </source>
</evidence>
<dbReference type="CDD" id="cd00086">
    <property type="entry name" value="homeodomain"/>
    <property type="match status" value="1"/>
</dbReference>
<feature type="region of interest" description="Disordered" evidence="9">
    <location>
        <begin position="623"/>
        <end position="690"/>
    </location>
</feature>
<feature type="compositionally biased region" description="Low complexity" evidence="9">
    <location>
        <begin position="638"/>
        <end position="679"/>
    </location>
</feature>
<keyword evidence="5 8" id="KW-0371">Homeobox</keyword>
<dbReference type="KEGG" id="nnu:104587389"/>
<dbReference type="Proteomes" id="UP000189703">
    <property type="component" value="Unplaced"/>
</dbReference>
<dbReference type="Pfam" id="PF05920">
    <property type="entry name" value="Homeobox_KN"/>
    <property type="match status" value="1"/>
</dbReference>
<dbReference type="SMART" id="SM00574">
    <property type="entry name" value="POX"/>
    <property type="match status" value="1"/>
</dbReference>
<feature type="compositionally biased region" description="Polar residues" evidence="9">
    <location>
        <begin position="231"/>
        <end position="244"/>
    </location>
</feature>
<keyword evidence="3" id="KW-0805">Transcription regulation</keyword>
<dbReference type="eggNOG" id="KOG0773">
    <property type="taxonomic scope" value="Eukaryota"/>
</dbReference>
<evidence type="ECO:0000256" key="4">
    <source>
        <dbReference type="ARBA" id="ARBA00023125"/>
    </source>
</evidence>
<dbReference type="Pfam" id="PF07526">
    <property type="entry name" value="POX"/>
    <property type="match status" value="1"/>
</dbReference>
<evidence type="ECO:0000313" key="11">
    <source>
        <dbReference type="RefSeq" id="XP_010243287.1"/>
    </source>
</evidence>
<feature type="compositionally biased region" description="Basic and acidic residues" evidence="9">
    <location>
        <begin position="624"/>
        <end position="637"/>
    </location>
</feature>
<dbReference type="InterPro" id="IPR006563">
    <property type="entry name" value="POX_dom"/>
</dbReference>
<dbReference type="InterPro" id="IPR050224">
    <property type="entry name" value="TALE_homeobox"/>
</dbReference>
<dbReference type="GO" id="GO:0005634">
    <property type="term" value="C:nucleus"/>
    <property type="evidence" value="ECO:0000318"/>
    <property type="project" value="GO_Central"/>
</dbReference>
<protein>
    <submittedName>
        <fullName evidence="11">BEL1-like homeodomain protein 2</fullName>
    </submittedName>
</protein>
<evidence type="ECO:0000256" key="8">
    <source>
        <dbReference type="PROSITE-ProRule" id="PRU00108"/>
    </source>
</evidence>
<dbReference type="SMART" id="SM00389">
    <property type="entry name" value="HOX"/>
    <property type="match status" value="1"/>
</dbReference>
<evidence type="ECO:0000256" key="2">
    <source>
        <dbReference type="ARBA" id="ARBA00006454"/>
    </source>
</evidence>
<dbReference type="FunFam" id="1.10.10.60:FF:000083">
    <property type="entry name" value="BEL1-like homeodomain protein 4"/>
    <property type="match status" value="1"/>
</dbReference>
<feature type="region of interest" description="Disordered" evidence="9">
    <location>
        <begin position="160"/>
        <end position="186"/>
    </location>
</feature>
<feature type="compositionally biased region" description="Pro residues" evidence="9">
    <location>
        <begin position="206"/>
        <end position="221"/>
    </location>
</feature>
<keyword evidence="10" id="KW-1185">Reference proteome</keyword>
<dbReference type="GO" id="GO:0003677">
    <property type="term" value="F:DNA binding"/>
    <property type="evidence" value="ECO:0007669"/>
    <property type="project" value="UniProtKB-UniRule"/>
</dbReference>
<gene>
    <name evidence="11" type="primary">LOC104587389</name>
</gene>
<evidence type="ECO:0000256" key="9">
    <source>
        <dbReference type="SAM" id="MobiDB-lite"/>
    </source>
</evidence>
<feature type="compositionally biased region" description="Low complexity" evidence="9">
    <location>
        <begin position="407"/>
        <end position="416"/>
    </location>
</feature>
<reference evidence="11" key="1">
    <citation type="submission" date="2025-08" db="UniProtKB">
        <authorList>
            <consortium name="RefSeq"/>
        </authorList>
    </citation>
    <scope>IDENTIFICATION</scope>
</reference>
<keyword evidence="6" id="KW-0804">Transcription</keyword>
<dbReference type="OrthoDB" id="10056939at2759"/>
<dbReference type="Gene3D" id="1.10.10.60">
    <property type="entry name" value="Homeodomain-like"/>
    <property type="match status" value="1"/>
</dbReference>
<feature type="region of interest" description="Disordered" evidence="9">
    <location>
        <begin position="398"/>
        <end position="434"/>
    </location>
</feature>
<accession>A0A1U7Z8C9</accession>
<dbReference type="RefSeq" id="XP_010243287.1">
    <property type="nucleotide sequence ID" value="XM_010244985.2"/>
</dbReference>
<name>A0A1U7Z8C9_NELNU</name>
<dbReference type="GO" id="GO:0006355">
    <property type="term" value="P:regulation of DNA-templated transcription"/>
    <property type="evidence" value="ECO:0007669"/>
    <property type="project" value="InterPro"/>
</dbReference>
<evidence type="ECO:0000256" key="7">
    <source>
        <dbReference type="ARBA" id="ARBA00023242"/>
    </source>
</evidence>
<dbReference type="PANTHER" id="PTHR11850">
    <property type="entry name" value="HOMEOBOX PROTEIN TRANSCRIPTION FACTORS"/>
    <property type="match status" value="1"/>
</dbReference>